<organism evidence="7 8">
    <name type="scientific">Lingula anatina</name>
    <name type="common">Brachiopod</name>
    <name type="synonym">Lingula unguis</name>
    <dbReference type="NCBI Taxonomy" id="7574"/>
    <lineage>
        <taxon>Eukaryota</taxon>
        <taxon>Metazoa</taxon>
        <taxon>Spiralia</taxon>
        <taxon>Lophotrochozoa</taxon>
        <taxon>Brachiopoda</taxon>
        <taxon>Linguliformea</taxon>
        <taxon>Lingulata</taxon>
        <taxon>Lingulida</taxon>
        <taxon>Linguloidea</taxon>
        <taxon>Lingulidae</taxon>
        <taxon>Lingula</taxon>
    </lineage>
</organism>
<name>A0A1S3JT57_LINAN</name>
<dbReference type="GO" id="GO:0003677">
    <property type="term" value="F:DNA binding"/>
    <property type="evidence" value="ECO:0007669"/>
    <property type="project" value="InterPro"/>
</dbReference>
<keyword evidence="1" id="KW-0479">Metal-binding</keyword>
<dbReference type="GeneID" id="106175909"/>
<feature type="compositionally biased region" description="Polar residues" evidence="5">
    <location>
        <begin position="108"/>
        <end position="130"/>
    </location>
</feature>
<sequence length="456" mass="50636">MHISQCDVNLVDKTIPPIPTARMSSPDKPGEHVKKRRTRCGQCGPCQIKNDCGQCKHCLNKAVLKQSCIYRKCLYLRCKPSPGSDFLRAKSGSNAREQSEYGQHEYMSPQSSSEYLARQSSSDDSQNIESPGTPRQVDYPVPPSPIYRVEPPSLPQQQQQQQQQHMQQPQSPAYPQTPNSTATSPTWSGQYNNNNNAYLAGGMPDFSRVAYDPNFIRHSPGYAVPSFVWDWQVENFRANFNLGNQAPHNTRDKVRNFLFNKPPGVNPQDFNTGTAAFQVPRVRDPLIGGNLAPEPFPAQGFVFNRANGLHTPNSGYVTAERGGPMEQPHVTQEECLISVDDTPIQAFVQSDGFNTIEITTLTEPDMLGFGSAPDFHPDAKGEVLENGYGCYHQVQNKISSNIILRQDLGEEGEIQINLPPTGITIQDITLDDELSKFAANTADIFKVSDTLYSQIS</sequence>
<dbReference type="PROSITE" id="PS51058">
    <property type="entry name" value="ZF_CXXC"/>
    <property type="match status" value="1"/>
</dbReference>
<reference evidence="8" key="1">
    <citation type="submission" date="2025-08" db="UniProtKB">
        <authorList>
            <consortium name="RefSeq"/>
        </authorList>
    </citation>
    <scope>IDENTIFICATION</scope>
    <source>
        <tissue evidence="8">Gonads</tissue>
    </source>
</reference>
<evidence type="ECO:0000256" key="1">
    <source>
        <dbReference type="ARBA" id="ARBA00022723"/>
    </source>
</evidence>
<evidence type="ECO:0000256" key="4">
    <source>
        <dbReference type="PROSITE-ProRule" id="PRU00509"/>
    </source>
</evidence>
<dbReference type="STRING" id="7574.A0A1S3JT57"/>
<dbReference type="AlphaFoldDB" id="A0A1S3JT57"/>
<evidence type="ECO:0000256" key="2">
    <source>
        <dbReference type="ARBA" id="ARBA00022771"/>
    </source>
</evidence>
<dbReference type="Proteomes" id="UP000085678">
    <property type="component" value="Unplaced"/>
</dbReference>
<keyword evidence="7" id="KW-1185">Reference proteome</keyword>
<dbReference type="InParanoid" id="A0A1S3JT57"/>
<evidence type="ECO:0000256" key="3">
    <source>
        <dbReference type="ARBA" id="ARBA00022833"/>
    </source>
</evidence>
<dbReference type="GO" id="GO:0008270">
    <property type="term" value="F:zinc ion binding"/>
    <property type="evidence" value="ECO:0007669"/>
    <property type="project" value="UniProtKB-KW"/>
</dbReference>
<protein>
    <submittedName>
        <fullName evidence="8">Uncharacterized protein LOC106175909 isoform X1</fullName>
    </submittedName>
</protein>
<feature type="compositionally biased region" description="Low complexity" evidence="5">
    <location>
        <begin position="155"/>
        <end position="171"/>
    </location>
</feature>
<feature type="region of interest" description="Disordered" evidence="5">
    <location>
        <begin position="85"/>
        <end position="189"/>
    </location>
</feature>
<dbReference type="InterPro" id="IPR002857">
    <property type="entry name" value="Znf_CXXC"/>
</dbReference>
<dbReference type="RefSeq" id="XP_013413522.1">
    <property type="nucleotide sequence ID" value="XM_013558068.1"/>
</dbReference>
<evidence type="ECO:0000313" key="7">
    <source>
        <dbReference type="Proteomes" id="UP000085678"/>
    </source>
</evidence>
<feature type="domain" description="CXXC-type" evidence="6">
    <location>
        <begin position="33"/>
        <end position="74"/>
    </location>
</feature>
<dbReference type="Pfam" id="PF02008">
    <property type="entry name" value="zf-CXXC"/>
    <property type="match status" value="1"/>
</dbReference>
<evidence type="ECO:0000313" key="8">
    <source>
        <dbReference type="RefSeq" id="XP_013413522.1"/>
    </source>
</evidence>
<gene>
    <name evidence="8" type="primary">LOC106175909</name>
</gene>
<proteinExistence type="predicted"/>
<keyword evidence="2 4" id="KW-0863">Zinc-finger</keyword>
<feature type="compositionally biased region" description="Polar residues" evidence="5">
    <location>
        <begin position="173"/>
        <end position="189"/>
    </location>
</feature>
<evidence type="ECO:0000256" key="5">
    <source>
        <dbReference type="SAM" id="MobiDB-lite"/>
    </source>
</evidence>
<evidence type="ECO:0000259" key="6">
    <source>
        <dbReference type="PROSITE" id="PS51058"/>
    </source>
</evidence>
<accession>A0A1S3JT57</accession>
<keyword evidence="3" id="KW-0862">Zinc</keyword>
<dbReference type="OrthoDB" id="6161078at2759"/>
<dbReference type="KEGG" id="lak:106175909"/>